<feature type="compositionally biased region" description="Polar residues" evidence="1">
    <location>
        <begin position="40"/>
        <end position="53"/>
    </location>
</feature>
<sequence>MSELRISASGPESLIESTATSIPSDIQFRKNRAPPPCAAWTSSRSLAKSWNAK</sequence>
<protein>
    <submittedName>
        <fullName evidence="2">BQ5605_C008g05130 protein</fullName>
    </submittedName>
</protein>
<reference evidence="2 3" key="1">
    <citation type="submission" date="2016-11" db="EMBL/GenBank/DDBJ databases">
        <authorList>
            <person name="Jaros S."/>
            <person name="Januszkiewicz K."/>
            <person name="Wedrychowicz H."/>
        </authorList>
    </citation>
    <scope>NUCLEOTIDE SEQUENCE [LARGE SCALE GENOMIC DNA]</scope>
</reference>
<evidence type="ECO:0000256" key="1">
    <source>
        <dbReference type="SAM" id="MobiDB-lite"/>
    </source>
</evidence>
<evidence type="ECO:0000313" key="2">
    <source>
        <dbReference type="EMBL" id="SGY79434.1"/>
    </source>
</evidence>
<name>A0A2X0MGD5_9BASI</name>
<feature type="region of interest" description="Disordered" evidence="1">
    <location>
        <begin position="1"/>
        <end position="53"/>
    </location>
</feature>
<accession>A0A2X0MGD5</accession>
<dbReference type="AlphaFoldDB" id="A0A2X0MGD5"/>
<feature type="compositionally biased region" description="Polar residues" evidence="1">
    <location>
        <begin position="15"/>
        <end position="24"/>
    </location>
</feature>
<gene>
    <name evidence="2" type="primary">BQ5605_C008g05130</name>
    <name evidence="2" type="ORF">BQ5605_C008G05130</name>
</gene>
<proteinExistence type="predicted"/>
<organism evidence="2 3">
    <name type="scientific">Microbotryum silenes-dioicae</name>
    <dbReference type="NCBI Taxonomy" id="796604"/>
    <lineage>
        <taxon>Eukaryota</taxon>
        <taxon>Fungi</taxon>
        <taxon>Dikarya</taxon>
        <taxon>Basidiomycota</taxon>
        <taxon>Pucciniomycotina</taxon>
        <taxon>Microbotryomycetes</taxon>
        <taxon>Microbotryales</taxon>
        <taxon>Microbotryaceae</taxon>
        <taxon>Microbotryum</taxon>
    </lineage>
</organism>
<dbReference type="Proteomes" id="UP000249464">
    <property type="component" value="Unassembled WGS sequence"/>
</dbReference>
<keyword evidence="3" id="KW-1185">Reference proteome</keyword>
<evidence type="ECO:0000313" key="3">
    <source>
        <dbReference type="Proteomes" id="UP000249464"/>
    </source>
</evidence>
<dbReference type="EMBL" id="FQNC01000048">
    <property type="protein sequence ID" value="SGY79434.1"/>
    <property type="molecule type" value="Genomic_DNA"/>
</dbReference>